<accession>A0A4R5MQ08</accession>
<evidence type="ECO:0000259" key="1">
    <source>
        <dbReference type="Pfam" id="PF13280"/>
    </source>
</evidence>
<dbReference type="Pfam" id="PF25583">
    <property type="entry name" value="WCX"/>
    <property type="match status" value="1"/>
</dbReference>
<dbReference type="RefSeq" id="WP_133261015.1">
    <property type="nucleotide sequence ID" value="NZ_SJCY01000001.1"/>
</dbReference>
<dbReference type="PANTHER" id="PTHR34580">
    <property type="match status" value="1"/>
</dbReference>
<feature type="domain" description="WCX" evidence="2">
    <location>
        <begin position="221"/>
        <end position="296"/>
    </location>
</feature>
<dbReference type="InterPro" id="IPR057727">
    <property type="entry name" value="WCX_dom"/>
</dbReference>
<dbReference type="Proteomes" id="UP000295668">
    <property type="component" value="Unassembled WGS sequence"/>
</dbReference>
<feature type="domain" description="WYL" evidence="1">
    <location>
        <begin position="119"/>
        <end position="184"/>
    </location>
</feature>
<comment type="caution">
    <text evidence="3">The sequence shown here is derived from an EMBL/GenBank/DDBJ whole genome shotgun (WGS) entry which is preliminary data.</text>
</comment>
<dbReference type="EMBL" id="SJCY01000001">
    <property type="protein sequence ID" value="TDG37922.1"/>
    <property type="molecule type" value="Genomic_DNA"/>
</dbReference>
<dbReference type="Pfam" id="PF13280">
    <property type="entry name" value="WYL"/>
    <property type="match status" value="1"/>
</dbReference>
<organism evidence="3 4">
    <name type="scientific">Pedobacter changchengzhani</name>
    <dbReference type="NCBI Taxonomy" id="2529274"/>
    <lineage>
        <taxon>Bacteria</taxon>
        <taxon>Pseudomonadati</taxon>
        <taxon>Bacteroidota</taxon>
        <taxon>Sphingobacteriia</taxon>
        <taxon>Sphingobacteriales</taxon>
        <taxon>Sphingobacteriaceae</taxon>
        <taxon>Pedobacter</taxon>
    </lineage>
</organism>
<dbReference type="PANTHER" id="PTHR34580:SF9">
    <property type="entry name" value="SLL5097 PROTEIN"/>
    <property type="match status" value="1"/>
</dbReference>
<dbReference type="InterPro" id="IPR026881">
    <property type="entry name" value="WYL_dom"/>
</dbReference>
<dbReference type="PROSITE" id="PS52050">
    <property type="entry name" value="WYL"/>
    <property type="match status" value="1"/>
</dbReference>
<evidence type="ECO:0000313" key="3">
    <source>
        <dbReference type="EMBL" id="TDG37922.1"/>
    </source>
</evidence>
<dbReference type="InterPro" id="IPR051534">
    <property type="entry name" value="CBASS_pafABC_assoc_protein"/>
</dbReference>
<sequence>MAHIKIQLRQSAIVKKLKKFPATLKEIESYLELESEIFGYNLITCKKTFERDIASIRVVQGISIAYDFSTKKYYIQDNQNNEHNNRMLEAFDTFNALNLSIELSKYLQFENRKSAGMEYFLPLLNAIKNQKEVNLSYQTYWDKTPSIRKVEPYLLKEFNNRWYLIAKDIAKQAIRTYGLDRITNSDVTKKKFILPENHHPENYFKNSFGIISRDGEQPIQTIILLFDEQQAKYIKSMPLHASQVILKDTGDELLIQLEMYITFDFEMELLSYGEHVEVIEPMVLRDSLKNKLQTALDYYI</sequence>
<protein>
    <submittedName>
        <fullName evidence="3">WYL domain-containing protein</fullName>
    </submittedName>
</protein>
<dbReference type="OrthoDB" id="43316at2"/>
<gene>
    <name evidence="3" type="ORF">EZJ43_02190</name>
</gene>
<name>A0A4R5MQ08_9SPHI</name>
<dbReference type="AlphaFoldDB" id="A0A4R5MQ08"/>
<keyword evidence="4" id="KW-1185">Reference proteome</keyword>
<proteinExistence type="predicted"/>
<reference evidence="3 4" key="1">
    <citation type="submission" date="2019-02" db="EMBL/GenBank/DDBJ databases">
        <title>Pedobacter sp. nov., a novel speices isolated from soil of pinguins habitat in Antarcitica.</title>
        <authorList>
            <person name="He R.-H."/>
        </authorList>
    </citation>
    <scope>NUCLEOTIDE SEQUENCE [LARGE SCALE GENOMIC DNA]</scope>
    <source>
        <strain evidence="3 4">E01020</strain>
    </source>
</reference>
<evidence type="ECO:0000259" key="2">
    <source>
        <dbReference type="Pfam" id="PF25583"/>
    </source>
</evidence>
<evidence type="ECO:0000313" key="4">
    <source>
        <dbReference type="Proteomes" id="UP000295668"/>
    </source>
</evidence>